<comment type="subcellular location">
    <subcellularLocation>
        <location evidence="2">Cytoplasm</location>
    </subcellularLocation>
    <subcellularLocation>
        <location evidence="1">Nucleus</location>
    </subcellularLocation>
</comment>
<dbReference type="GO" id="GO:0002098">
    <property type="term" value="P:tRNA wobble uridine modification"/>
    <property type="evidence" value="ECO:0007669"/>
    <property type="project" value="InterPro"/>
</dbReference>
<comment type="similarity">
    <text evidence="4">Belongs to the ELP4 family.</text>
</comment>
<reference evidence="11" key="1">
    <citation type="submission" date="2018-08" db="EMBL/GenBank/DDBJ databases">
        <authorList>
            <person name="Venkatesh B."/>
        </authorList>
    </citation>
    <scope>NUCLEOTIDE SEQUENCE</scope>
</reference>
<keyword evidence="6" id="KW-0963">Cytoplasm</keyword>
<name>A0A646RQS1_LETCA</name>
<evidence type="ECO:0000256" key="5">
    <source>
        <dbReference type="ARBA" id="ARBA00020265"/>
    </source>
</evidence>
<sequence length="424" mass="44420">MAAPSATSFRRGARVESGGPGGRVESGGPVGRGGPGGLGGALRGTRPCGSRSQLLVSTGIPSLDSALGQSPRVSSPVFLYLEDAFGSFARHILRCFLAQGIASGHDLYVASADTHPDDIIQELPAPVLDEPPAGRGGPCGRASDAEGMEIAWRYQNMPKVETAPAAGAALGQSFDLSRTMGAELRAGARVHTFHLPAHPPLTHTTTPHRVDAVPGYSALLRSLAHVTQDPAYDLSPPQPLTPAPNPPAAPPLRRVLRASLPSLGGAAWGDDSTSGPLPSRGPPRSNAALPRLLLALRSLLRSSLCVAVATVPAHLGQDDAWLRRVERASDSVLRLESFAGSPRGDVHPLYREHHGLLHVVRAPRLNSLTTALVDSHDLAFRVRRRRFLVEKLHLPPDLSDTASRSGPNASACGGGATTTSSLDF</sequence>
<keyword evidence="7" id="KW-0819">tRNA processing</keyword>
<evidence type="ECO:0000256" key="2">
    <source>
        <dbReference type="ARBA" id="ARBA00004496"/>
    </source>
</evidence>
<evidence type="ECO:0000256" key="8">
    <source>
        <dbReference type="ARBA" id="ARBA00023242"/>
    </source>
</evidence>
<comment type="pathway">
    <text evidence="3">tRNA modification; 5-methoxycarbonylmethyl-2-thiouridine-tRNA biosynthesis.</text>
</comment>
<dbReference type="InterPro" id="IPR027417">
    <property type="entry name" value="P-loop_NTPase"/>
</dbReference>
<dbReference type="EMBL" id="MH778922">
    <property type="protein sequence ID" value="QDC23200.1"/>
    <property type="molecule type" value="Genomic_DNA"/>
</dbReference>
<dbReference type="PANTHER" id="PTHR12896">
    <property type="entry name" value="PAX6 NEIGHBOR PROTEIN PAXNEB"/>
    <property type="match status" value="1"/>
</dbReference>
<proteinExistence type="inferred from homology"/>
<feature type="region of interest" description="Disordered" evidence="10">
    <location>
        <begin position="1"/>
        <end position="44"/>
    </location>
</feature>
<comment type="function">
    <text evidence="9">Component of the elongator complex which is required for multiple tRNA modifications, including mcm5U (5-methoxycarbonylmethyl uridine), mcm5s2U (5-methoxycarbonylmethyl-2-thiouridine), and ncm5U (5-carbamoylmethyl uridine). The elongator complex catalyzes the formation of carboxymethyluridine in the wobble base at position 34 in tRNAs.</text>
</comment>
<dbReference type="InterPro" id="IPR008728">
    <property type="entry name" value="Elongator_complex_protein_4"/>
</dbReference>
<dbReference type="Gene3D" id="3.40.50.300">
    <property type="entry name" value="P-loop containing nucleotide triphosphate hydrolases"/>
    <property type="match status" value="1"/>
</dbReference>
<dbReference type="AlphaFoldDB" id="A0A646RQS1"/>
<feature type="compositionally biased region" description="Gly residues" evidence="10">
    <location>
        <begin position="18"/>
        <end position="42"/>
    </location>
</feature>
<evidence type="ECO:0000256" key="1">
    <source>
        <dbReference type="ARBA" id="ARBA00004123"/>
    </source>
</evidence>
<dbReference type="UniPathway" id="UPA00988"/>
<feature type="region of interest" description="Disordered" evidence="10">
    <location>
        <begin position="398"/>
        <end position="424"/>
    </location>
</feature>
<dbReference type="GO" id="GO:0008023">
    <property type="term" value="C:transcription elongation factor complex"/>
    <property type="evidence" value="ECO:0007669"/>
    <property type="project" value="TreeGrafter"/>
</dbReference>
<evidence type="ECO:0000256" key="6">
    <source>
        <dbReference type="ARBA" id="ARBA00022490"/>
    </source>
</evidence>
<dbReference type="Pfam" id="PF05625">
    <property type="entry name" value="PAXNEB"/>
    <property type="match status" value="1"/>
</dbReference>
<evidence type="ECO:0000256" key="7">
    <source>
        <dbReference type="ARBA" id="ARBA00022694"/>
    </source>
</evidence>
<evidence type="ECO:0000256" key="3">
    <source>
        <dbReference type="ARBA" id="ARBA00005043"/>
    </source>
</evidence>
<evidence type="ECO:0000256" key="9">
    <source>
        <dbReference type="ARBA" id="ARBA00045238"/>
    </source>
</evidence>
<dbReference type="GO" id="GO:0033588">
    <property type="term" value="C:elongator holoenzyme complex"/>
    <property type="evidence" value="ECO:0007669"/>
    <property type="project" value="InterPro"/>
</dbReference>
<organism evidence="11">
    <name type="scientific">Lethenteron camtschaticum</name>
    <name type="common">Japanese lamprey</name>
    <name type="synonym">Lampetra japonica</name>
    <dbReference type="NCBI Taxonomy" id="980415"/>
    <lineage>
        <taxon>Eukaryota</taxon>
        <taxon>Metazoa</taxon>
        <taxon>Chordata</taxon>
        <taxon>Craniata</taxon>
        <taxon>Vertebrata</taxon>
        <taxon>Cyclostomata</taxon>
        <taxon>Hyperoartia</taxon>
        <taxon>Petromyzontiformes</taxon>
        <taxon>Petromyzontidae</taxon>
        <taxon>Lethenteron</taxon>
    </lineage>
</organism>
<dbReference type="PANTHER" id="PTHR12896:SF1">
    <property type="entry name" value="ELONGATOR COMPLEX PROTEIN 4"/>
    <property type="match status" value="1"/>
</dbReference>
<gene>
    <name evidence="11" type="primary">Elp4</name>
</gene>
<dbReference type="CDD" id="cd19494">
    <property type="entry name" value="Elp4"/>
    <property type="match status" value="1"/>
</dbReference>
<evidence type="ECO:0000256" key="4">
    <source>
        <dbReference type="ARBA" id="ARBA00007573"/>
    </source>
</evidence>
<feature type="compositionally biased region" description="Pro residues" evidence="10">
    <location>
        <begin position="236"/>
        <end position="250"/>
    </location>
</feature>
<evidence type="ECO:0000256" key="10">
    <source>
        <dbReference type="SAM" id="MobiDB-lite"/>
    </source>
</evidence>
<protein>
    <recommendedName>
        <fullName evidence="5">Elongator complex protein 4</fullName>
    </recommendedName>
</protein>
<dbReference type="GO" id="GO:0005737">
    <property type="term" value="C:cytoplasm"/>
    <property type="evidence" value="ECO:0007669"/>
    <property type="project" value="UniProtKB-SubCell"/>
</dbReference>
<feature type="region of interest" description="Disordered" evidence="10">
    <location>
        <begin position="229"/>
        <end position="252"/>
    </location>
</feature>
<keyword evidence="8" id="KW-0539">Nucleus</keyword>
<evidence type="ECO:0000313" key="11">
    <source>
        <dbReference type="EMBL" id="QDC23200.1"/>
    </source>
</evidence>
<accession>A0A646RQS1</accession>